<evidence type="ECO:0000313" key="2">
    <source>
        <dbReference type="EMBL" id="MPN00035.1"/>
    </source>
</evidence>
<keyword evidence="1" id="KW-0472">Membrane</keyword>
<dbReference type="AlphaFoldDB" id="A0A645EDC0"/>
<gene>
    <name evidence="2" type="ORF">SDC9_147229</name>
</gene>
<keyword evidence="1" id="KW-0812">Transmembrane</keyword>
<name>A0A645EDC0_9ZZZZ</name>
<keyword evidence="1" id="KW-1133">Transmembrane helix</keyword>
<sequence>MGCRLVERLIPVKPKAATPLIAKKHIFCNRKLRHQSKFLMDNDDTDLFAVPHIFKVTLFTVIKNFALIVPKRKRTA</sequence>
<evidence type="ECO:0000256" key="1">
    <source>
        <dbReference type="SAM" id="Phobius"/>
    </source>
</evidence>
<proteinExistence type="predicted"/>
<comment type="caution">
    <text evidence="2">The sequence shown here is derived from an EMBL/GenBank/DDBJ whole genome shotgun (WGS) entry which is preliminary data.</text>
</comment>
<reference evidence="2" key="1">
    <citation type="submission" date="2019-08" db="EMBL/GenBank/DDBJ databases">
        <authorList>
            <person name="Kucharzyk K."/>
            <person name="Murdoch R.W."/>
            <person name="Higgins S."/>
            <person name="Loffler F."/>
        </authorList>
    </citation>
    <scope>NUCLEOTIDE SEQUENCE</scope>
</reference>
<accession>A0A645EDC0</accession>
<organism evidence="2">
    <name type="scientific">bioreactor metagenome</name>
    <dbReference type="NCBI Taxonomy" id="1076179"/>
    <lineage>
        <taxon>unclassified sequences</taxon>
        <taxon>metagenomes</taxon>
        <taxon>ecological metagenomes</taxon>
    </lineage>
</organism>
<protein>
    <submittedName>
        <fullName evidence="2">Uncharacterized protein</fullName>
    </submittedName>
</protein>
<feature type="transmembrane region" description="Helical" evidence="1">
    <location>
        <begin position="47"/>
        <end position="69"/>
    </location>
</feature>
<dbReference type="EMBL" id="VSSQ01046083">
    <property type="protein sequence ID" value="MPN00035.1"/>
    <property type="molecule type" value="Genomic_DNA"/>
</dbReference>